<proteinExistence type="predicted"/>
<feature type="compositionally biased region" description="Low complexity" evidence="2">
    <location>
        <begin position="454"/>
        <end position="465"/>
    </location>
</feature>
<keyword evidence="5" id="KW-1185">Reference proteome</keyword>
<feature type="region of interest" description="Disordered" evidence="2">
    <location>
        <begin position="63"/>
        <end position="111"/>
    </location>
</feature>
<reference evidence="4 5" key="1">
    <citation type="submission" date="2016-09" db="EMBL/GenBank/DDBJ databases">
        <title>The draft genome of Dichanthelium oligosanthes: A C3 panicoid grass species.</title>
        <authorList>
            <person name="Studer A.J."/>
            <person name="Schnable J.C."/>
            <person name="Brutnell T.P."/>
        </authorList>
    </citation>
    <scope>NUCLEOTIDE SEQUENCE [LARGE SCALE GENOMIC DNA]</scope>
    <source>
        <strain evidence="5">cv. Kellogg 1175</strain>
        <tissue evidence="4">Leaf</tissue>
    </source>
</reference>
<dbReference type="GO" id="GO:0030276">
    <property type="term" value="F:clathrin binding"/>
    <property type="evidence" value="ECO:0007669"/>
    <property type="project" value="TreeGrafter"/>
</dbReference>
<evidence type="ECO:0000313" key="5">
    <source>
        <dbReference type="Proteomes" id="UP000095767"/>
    </source>
</evidence>
<comment type="caution">
    <text evidence="4">The sequence shown here is derived from an EMBL/GenBank/DDBJ whole genome shotgun (WGS) entry which is preliminary data.</text>
</comment>
<feature type="transmembrane region" description="Helical" evidence="3">
    <location>
        <begin position="897"/>
        <end position="916"/>
    </location>
</feature>
<dbReference type="OrthoDB" id="1717591at2759"/>
<dbReference type="SUPFAM" id="SSF46565">
    <property type="entry name" value="Chaperone J-domain"/>
    <property type="match status" value="1"/>
</dbReference>
<dbReference type="GO" id="GO:0031982">
    <property type="term" value="C:vesicle"/>
    <property type="evidence" value="ECO:0007669"/>
    <property type="project" value="TreeGrafter"/>
</dbReference>
<dbReference type="STRING" id="888268.A0A1E5V3A2"/>
<keyword evidence="1" id="KW-0175">Coiled coil</keyword>
<evidence type="ECO:0000256" key="1">
    <source>
        <dbReference type="ARBA" id="ARBA00023054"/>
    </source>
</evidence>
<evidence type="ECO:0000313" key="4">
    <source>
        <dbReference type="EMBL" id="OEL19639.1"/>
    </source>
</evidence>
<feature type="compositionally biased region" description="Pro residues" evidence="2">
    <location>
        <begin position="378"/>
        <end position="389"/>
    </location>
</feature>
<feature type="region of interest" description="Disordered" evidence="2">
    <location>
        <begin position="1"/>
        <end position="50"/>
    </location>
</feature>
<accession>A0A1E5V3A2</accession>
<feature type="compositionally biased region" description="Polar residues" evidence="2">
    <location>
        <begin position="301"/>
        <end position="316"/>
    </location>
</feature>
<dbReference type="GO" id="GO:0005737">
    <property type="term" value="C:cytoplasm"/>
    <property type="evidence" value="ECO:0007669"/>
    <property type="project" value="TreeGrafter"/>
</dbReference>
<dbReference type="Gene3D" id="1.10.287.110">
    <property type="entry name" value="DnaJ domain"/>
    <property type="match status" value="1"/>
</dbReference>
<feature type="compositionally biased region" description="Basic and acidic residues" evidence="2">
    <location>
        <begin position="286"/>
        <end position="299"/>
    </location>
</feature>
<sequence length="948" mass="104846">MDDFQGLLARDFGLRPQGKAAPMSAARSSGPSGSAWTNTRSASASATAPSSAAAAPSYDALFGSAAASAPPPPKSTPSPSPSFDSIFDSYKETSATAPPPKPKHSSMPVYDKPVYDDDIFVGIPGVKSSSAQYDDVFGGSQGGAPPPAFDELLGGFGKKLQVREEVEEKRKPKPAAASTGFDDLIPGFGGRSSPRQRETVGPKEKKVSMSTSKPAASMASDPFVVLETTSSSGHPFTDPLDELGKPAKYQGKSSESTKADSSLFEDPSTFNQASKSEPLFTSEVDNGSKDRNDSSRARDSNPVQSFPKRNSAQQPSVGDFENIFPKSQSARYSDVHVDIGSEKYSGNGINDQSPRSDESEDEIWLTVSEIPLFTQPTSAPPPSRPPPPLAIKQKHGSKSKRKDDEYLRRPRKNYDHQRSSSNQAGVSSVDELEDFAMGKSQNAHAFNEEEFERSTAAAASAAAMKEAMDKAEAKFKHAKEVRERERDAKLRNREHQEQDNETRSYAQDREDKERKERLEQEREVRQKEEKEREQRRLEEEREFERQRERERARQAVERATKEARERAAAEARAKAEREARQRVERAAVQRAQQEARERAAVDAKERAERANVEAKERAAAAEAKEKAASQARDRAAAERAAVERAQQEVRKRAERAAVERAAAEARERQAAAAAAAAAREKQSKPDDLESFFGMGARANSAPKQRAPDSVFDTQTQNRGTSTSASMKKASSTTNIADDLSAIFGGAPTSSDEFQQIDGESEERRRARLERHQRTRERAAKALAEKNERDMQQQRDQAERHRIAETLDFEIKRWAAGKEGNLRALLSTLQYVLWPECGWQPVSLTDLITAAAVKKVYRKATLCIHPDKVQQKGANLQQKYIAEKVFDLLKVCIALERFAAAYCLHTIMIVVFVLVFLERVHHDVKTLKTSSLFSNVKKSCAPDRVLSPR</sequence>
<feature type="compositionally biased region" description="Basic and acidic residues" evidence="2">
    <location>
        <begin position="761"/>
        <end position="795"/>
    </location>
</feature>
<dbReference type="AlphaFoldDB" id="A0A1E5V3A2"/>
<feature type="compositionally biased region" description="Basic and acidic residues" evidence="2">
    <location>
        <begin position="401"/>
        <end position="418"/>
    </location>
</feature>
<keyword evidence="3" id="KW-0472">Membrane</keyword>
<dbReference type="EMBL" id="LWDX02052934">
    <property type="protein sequence ID" value="OEL19639.1"/>
    <property type="molecule type" value="Genomic_DNA"/>
</dbReference>
<dbReference type="PANTHER" id="PTHR23172:SF102">
    <property type="entry name" value="EXPRESSED PROTEIN"/>
    <property type="match status" value="1"/>
</dbReference>
<evidence type="ECO:0000256" key="3">
    <source>
        <dbReference type="SAM" id="Phobius"/>
    </source>
</evidence>
<protein>
    <submittedName>
        <fullName evidence="4">Auxilin-related protein 1</fullName>
    </submittedName>
</protein>
<feature type="compositionally biased region" description="Basic and acidic residues" evidence="2">
    <location>
        <begin position="466"/>
        <end position="669"/>
    </location>
</feature>
<dbReference type="GO" id="GO:0072318">
    <property type="term" value="P:clathrin coat disassembly"/>
    <property type="evidence" value="ECO:0007669"/>
    <property type="project" value="TreeGrafter"/>
</dbReference>
<feature type="compositionally biased region" description="Low complexity" evidence="2">
    <location>
        <begin position="20"/>
        <end position="50"/>
    </location>
</feature>
<organism evidence="4 5">
    <name type="scientific">Dichanthelium oligosanthes</name>
    <dbReference type="NCBI Taxonomy" id="888268"/>
    <lineage>
        <taxon>Eukaryota</taxon>
        <taxon>Viridiplantae</taxon>
        <taxon>Streptophyta</taxon>
        <taxon>Embryophyta</taxon>
        <taxon>Tracheophyta</taxon>
        <taxon>Spermatophyta</taxon>
        <taxon>Magnoliopsida</taxon>
        <taxon>Liliopsida</taxon>
        <taxon>Poales</taxon>
        <taxon>Poaceae</taxon>
        <taxon>PACMAD clade</taxon>
        <taxon>Panicoideae</taxon>
        <taxon>Panicodae</taxon>
        <taxon>Paniceae</taxon>
        <taxon>Dichantheliinae</taxon>
        <taxon>Dichanthelium</taxon>
    </lineage>
</organism>
<dbReference type="InterPro" id="IPR036869">
    <property type="entry name" value="J_dom_sf"/>
</dbReference>
<feature type="region of interest" description="Disordered" evidence="2">
    <location>
        <begin position="164"/>
        <end position="795"/>
    </location>
</feature>
<feature type="compositionally biased region" description="Basic and acidic residues" evidence="2">
    <location>
        <begin position="195"/>
        <end position="207"/>
    </location>
</feature>
<dbReference type="GO" id="GO:0072583">
    <property type="term" value="P:clathrin-dependent endocytosis"/>
    <property type="evidence" value="ECO:0007669"/>
    <property type="project" value="TreeGrafter"/>
</dbReference>
<gene>
    <name evidence="4" type="ORF">BAE44_0019338</name>
</gene>
<feature type="compositionally biased region" description="Polar residues" evidence="2">
    <location>
        <begin position="251"/>
        <end position="260"/>
    </location>
</feature>
<keyword evidence="3" id="KW-1133">Transmembrane helix</keyword>
<feature type="compositionally biased region" description="Low complexity" evidence="2">
    <location>
        <begin position="720"/>
        <end position="733"/>
    </location>
</feature>
<keyword evidence="3" id="KW-0812">Transmembrane</keyword>
<name>A0A1E5V3A2_9POAL</name>
<evidence type="ECO:0000256" key="2">
    <source>
        <dbReference type="SAM" id="MobiDB-lite"/>
    </source>
</evidence>
<dbReference type="FunFam" id="1.10.287.110:FF:000009">
    <property type="entry name" value="Auxilin-related protein 1"/>
    <property type="match status" value="1"/>
</dbReference>
<dbReference type="Proteomes" id="UP000095767">
    <property type="component" value="Unassembled WGS sequence"/>
</dbReference>
<feature type="compositionally biased region" description="Pro residues" evidence="2">
    <location>
        <begin position="69"/>
        <end position="80"/>
    </location>
</feature>
<dbReference type="PANTHER" id="PTHR23172">
    <property type="entry name" value="AUXILIN/CYCLIN G-ASSOCIATED KINASE-RELATED"/>
    <property type="match status" value="1"/>
</dbReference>
<feature type="compositionally biased region" description="Basic and acidic residues" evidence="2">
    <location>
        <begin position="678"/>
        <end position="687"/>
    </location>
</feature>